<evidence type="ECO:0000256" key="7">
    <source>
        <dbReference type="ARBA" id="ARBA00022741"/>
    </source>
</evidence>
<evidence type="ECO:0000256" key="10">
    <source>
        <dbReference type="ARBA" id="ARBA00023136"/>
    </source>
</evidence>
<comment type="subcellular location">
    <subcellularLocation>
        <location evidence="1">Cell membrane</location>
        <topology evidence="1">Multi-pass membrane protein</topology>
    </subcellularLocation>
</comment>
<feature type="domain" description="ABC transporter" evidence="13">
    <location>
        <begin position="575"/>
        <end position="816"/>
    </location>
</feature>
<feature type="transmembrane region" description="Helical" evidence="12">
    <location>
        <begin position="952"/>
        <end position="970"/>
    </location>
</feature>
<dbReference type="Pfam" id="PF01408">
    <property type="entry name" value="GFO_IDH_MocA"/>
    <property type="match status" value="1"/>
</dbReference>
<feature type="domain" description="ABC transporter" evidence="13">
    <location>
        <begin position="315"/>
        <end position="556"/>
    </location>
</feature>
<dbReference type="EMBL" id="CAMXCT020000001">
    <property type="protein sequence ID" value="CAL1125459.1"/>
    <property type="molecule type" value="Genomic_DNA"/>
</dbReference>
<feature type="region of interest" description="Disordered" evidence="11">
    <location>
        <begin position="555"/>
        <end position="577"/>
    </location>
</feature>
<evidence type="ECO:0000256" key="2">
    <source>
        <dbReference type="ARBA" id="ARBA00010928"/>
    </source>
</evidence>
<evidence type="ECO:0000313" key="14">
    <source>
        <dbReference type="EMBL" id="CAI3972084.1"/>
    </source>
</evidence>
<dbReference type="EMBL" id="CAMXCT010000001">
    <property type="protein sequence ID" value="CAI3972084.1"/>
    <property type="molecule type" value="Genomic_DNA"/>
</dbReference>
<dbReference type="InterPro" id="IPR050107">
    <property type="entry name" value="ABC_carbohydrate_import_ATPase"/>
</dbReference>
<feature type="compositionally biased region" description="Basic and acidic residues" evidence="11">
    <location>
        <begin position="563"/>
        <end position="576"/>
    </location>
</feature>
<dbReference type="EMBL" id="CAMXCT030000001">
    <property type="protein sequence ID" value="CAL4759396.1"/>
    <property type="molecule type" value="Genomic_DNA"/>
</dbReference>
<name>A0A9P1BEN4_9DINO</name>
<evidence type="ECO:0000256" key="12">
    <source>
        <dbReference type="SAM" id="Phobius"/>
    </source>
</evidence>
<dbReference type="PANTHER" id="PTHR43790:SF9">
    <property type="entry name" value="GALACTOFURANOSE TRANSPORTER ATP-BINDING PROTEIN YTFR"/>
    <property type="match status" value="1"/>
</dbReference>
<evidence type="ECO:0000256" key="3">
    <source>
        <dbReference type="ARBA" id="ARBA00022448"/>
    </source>
</evidence>
<feature type="transmembrane region" description="Helical" evidence="12">
    <location>
        <begin position="924"/>
        <end position="946"/>
    </location>
</feature>
<keyword evidence="3" id="KW-0813">Transport</keyword>
<dbReference type="Gene3D" id="3.40.50.300">
    <property type="entry name" value="P-loop containing nucleotide triphosphate hydrolases"/>
    <property type="match status" value="2"/>
</dbReference>
<dbReference type="CDD" id="cd03215">
    <property type="entry name" value="ABC_Carb_Monos_II"/>
    <property type="match status" value="1"/>
</dbReference>
<dbReference type="InterPro" id="IPR036291">
    <property type="entry name" value="NAD(P)-bd_dom_sf"/>
</dbReference>
<evidence type="ECO:0000259" key="13">
    <source>
        <dbReference type="PROSITE" id="PS50893"/>
    </source>
</evidence>
<evidence type="ECO:0000313" key="15">
    <source>
        <dbReference type="EMBL" id="CAL1125459.1"/>
    </source>
</evidence>
<dbReference type="InterPro" id="IPR027417">
    <property type="entry name" value="P-loop_NTPase"/>
</dbReference>
<evidence type="ECO:0000256" key="4">
    <source>
        <dbReference type="ARBA" id="ARBA00022475"/>
    </source>
</evidence>
<keyword evidence="4" id="KW-1003">Cell membrane</keyword>
<dbReference type="SUPFAM" id="SSF55347">
    <property type="entry name" value="Glyceraldehyde-3-phosphate dehydrogenase-like, C-terminal domain"/>
    <property type="match status" value="1"/>
</dbReference>
<keyword evidence="9 12" id="KW-1133">Transmembrane helix</keyword>
<dbReference type="Pfam" id="PF00005">
    <property type="entry name" value="ABC_tran"/>
    <property type="match status" value="2"/>
</dbReference>
<dbReference type="Gene3D" id="3.40.50.720">
    <property type="entry name" value="NAD(P)-binding Rossmann-like Domain"/>
    <property type="match status" value="1"/>
</dbReference>
<dbReference type="GO" id="GO:0016887">
    <property type="term" value="F:ATP hydrolysis activity"/>
    <property type="evidence" value="ECO:0007669"/>
    <property type="project" value="InterPro"/>
</dbReference>
<dbReference type="InterPro" id="IPR001851">
    <property type="entry name" value="ABC_transp_permease"/>
</dbReference>
<evidence type="ECO:0000256" key="6">
    <source>
        <dbReference type="ARBA" id="ARBA00022737"/>
    </source>
</evidence>
<sequence length="1146" mass="122995">MDKKVRWGILSTAIIAREAVIPAMQKPPYAKHAVVEAIASRSLDKAQATAQQFGIPRAYGSYEELLADPEIDAVYIPLPNHMHVPYSIKALEAGKHVLCEKPISLTVAEGEELVAAGKRFSHLKLMEAFMYRHHPQWQWAKAAIDEGKIGELRTIQTFFSYYDDNPASIHNHPEWGGGGLMDIGCYPISLSRFLFDDEPQRVVGILECSPQFNVDHLTSGMMEFAAGTATFTCSILLTEYQRMIAFGTKGRVEIEIPFNAPADRPCRGWLETEGNLEQIEFPICDQYGIQADLFSQAILNNTPVPTPIEDAVANMRTLEAIVRSGKNKSWETLAAGVNFELNRGEVHALVGENGAGKSTLINILSGVLRPDHGRVVLKGQDVELLDPVTARAQGIITVHQEADLFASLSVAENMALTQGLPARPGGFVRWSQVYAEAQAAVASLGETIDIRRPAAHLSVAHRQMTQIAAAVQQRARVVVLDEPTSALTSVETEWLFEQIAQLKAAGVGIIYISHRQEEIFQLSDRITVLRDGQRVFSGPTASIDRDGLIEAMVGRKPSATATTREKRLPSKPDTTPRLKLSQLTDEGGRFTDIDLSVQPGEIVGLYGLVGAGRSELAKVVFGLEPASTGTIEVDGQHIPIRTVNDSVAQSIAYVPEDRLREGVCRGLSVRENMVLSSLQQWTTGPLASQAQEKGAAESQVTALGIKLRSVEQPIAQLSGGNQQKVVLARWLLTEPRVLILDEPTRGVDVGAKAEIHQLVRRLADAGCGVLMISSDLPEVLEHSDRIVVLRNGRVSAQFNPRQTTANEIAAAALPEEAPDRDQASSRRGITSRWRRLLGSEVGLVAAIAALSLCLTLSTDQFLTASNFVGILTSAAVWIVLAMAVAVVIIAGGIDISIGALLALSAAAAGVVLQQEIDPRLAIPLAALAAMAVGTIGGSINAGVALLGRIHPIVVTLGTMTIYRGLLITLTGGRAIGDLPPQFVRLFSMSIFGVPLGAVMAILVAVAMHVFLTWTRSGRQLYAYGASPSAAKLIGISQRAAWMTAFGVGGLLTGIAGLFELAKIGSMQSTLGTGYELRAIAAAVIGGTAITGGRGSVFGVVLGALLLSLLYNALVLWNVSGFHYQLVVGVLILVAVLLDLWWRRSEA</sequence>
<dbReference type="SUPFAM" id="SSF51735">
    <property type="entry name" value="NAD(P)-binding Rossmann-fold domains"/>
    <property type="match status" value="1"/>
</dbReference>
<keyword evidence="7" id="KW-0547">Nucleotide-binding</keyword>
<evidence type="ECO:0000256" key="1">
    <source>
        <dbReference type="ARBA" id="ARBA00004651"/>
    </source>
</evidence>
<dbReference type="Pfam" id="PF22725">
    <property type="entry name" value="GFO_IDH_MocA_C3"/>
    <property type="match status" value="1"/>
</dbReference>
<accession>A0A9P1BEN4</accession>
<dbReference type="AlphaFoldDB" id="A0A9P1BEN4"/>
<keyword evidence="17" id="KW-1185">Reference proteome</keyword>
<evidence type="ECO:0000313" key="17">
    <source>
        <dbReference type="Proteomes" id="UP001152797"/>
    </source>
</evidence>
<feature type="transmembrane region" description="Helical" evidence="12">
    <location>
        <begin position="895"/>
        <end position="912"/>
    </location>
</feature>
<feature type="transmembrane region" description="Helical" evidence="12">
    <location>
        <begin position="836"/>
        <end position="856"/>
    </location>
</feature>
<dbReference type="Proteomes" id="UP001152797">
    <property type="component" value="Unassembled WGS sequence"/>
</dbReference>
<dbReference type="SUPFAM" id="SSF52540">
    <property type="entry name" value="P-loop containing nucleoside triphosphate hydrolases"/>
    <property type="match status" value="2"/>
</dbReference>
<dbReference type="SMART" id="SM00382">
    <property type="entry name" value="AAA"/>
    <property type="match status" value="2"/>
</dbReference>
<dbReference type="Pfam" id="PF02653">
    <property type="entry name" value="BPD_transp_2"/>
    <property type="match status" value="1"/>
</dbReference>
<dbReference type="InterPro" id="IPR003439">
    <property type="entry name" value="ABC_transporter-like_ATP-bd"/>
</dbReference>
<evidence type="ECO:0000256" key="9">
    <source>
        <dbReference type="ARBA" id="ARBA00022989"/>
    </source>
</evidence>
<evidence type="ECO:0000256" key="5">
    <source>
        <dbReference type="ARBA" id="ARBA00022692"/>
    </source>
</evidence>
<reference evidence="15" key="2">
    <citation type="submission" date="2024-04" db="EMBL/GenBank/DDBJ databases">
        <authorList>
            <person name="Chen Y."/>
            <person name="Shah S."/>
            <person name="Dougan E. K."/>
            <person name="Thang M."/>
            <person name="Chan C."/>
        </authorList>
    </citation>
    <scope>NUCLEOTIDE SEQUENCE [LARGE SCALE GENOMIC DNA]</scope>
</reference>
<keyword evidence="5 12" id="KW-0812">Transmembrane</keyword>
<dbReference type="InterPro" id="IPR003593">
    <property type="entry name" value="AAA+_ATPase"/>
</dbReference>
<dbReference type="PROSITE" id="PS50893">
    <property type="entry name" value="ABC_TRANSPORTER_2"/>
    <property type="match status" value="2"/>
</dbReference>
<dbReference type="GO" id="GO:0022857">
    <property type="term" value="F:transmembrane transporter activity"/>
    <property type="evidence" value="ECO:0007669"/>
    <property type="project" value="InterPro"/>
</dbReference>
<dbReference type="InterPro" id="IPR055170">
    <property type="entry name" value="GFO_IDH_MocA-like_dom"/>
</dbReference>
<dbReference type="InterPro" id="IPR000683">
    <property type="entry name" value="Gfo/Idh/MocA-like_OxRdtase_N"/>
</dbReference>
<keyword evidence="6" id="KW-0677">Repeat</keyword>
<organism evidence="14">
    <name type="scientific">Cladocopium goreaui</name>
    <dbReference type="NCBI Taxonomy" id="2562237"/>
    <lineage>
        <taxon>Eukaryota</taxon>
        <taxon>Sar</taxon>
        <taxon>Alveolata</taxon>
        <taxon>Dinophyceae</taxon>
        <taxon>Suessiales</taxon>
        <taxon>Symbiodiniaceae</taxon>
        <taxon>Cladocopium</taxon>
    </lineage>
</organism>
<evidence type="ECO:0000256" key="11">
    <source>
        <dbReference type="SAM" id="MobiDB-lite"/>
    </source>
</evidence>
<dbReference type="PROSITE" id="PS00211">
    <property type="entry name" value="ABC_TRANSPORTER_1"/>
    <property type="match status" value="1"/>
</dbReference>
<feature type="transmembrane region" description="Helical" evidence="12">
    <location>
        <begin position="868"/>
        <end position="889"/>
    </location>
</feature>
<feature type="transmembrane region" description="Helical" evidence="12">
    <location>
        <begin position="1121"/>
        <end position="1141"/>
    </location>
</feature>
<dbReference type="GO" id="GO:0005524">
    <property type="term" value="F:ATP binding"/>
    <property type="evidence" value="ECO:0007669"/>
    <property type="project" value="UniProtKB-KW"/>
</dbReference>
<protein>
    <submittedName>
        <fullName evidence="16">Ribose import ATP-binding protein RbsA 2</fullName>
    </submittedName>
</protein>
<comment type="caution">
    <text evidence="14">The sequence shown here is derived from an EMBL/GenBank/DDBJ whole genome shotgun (WGS) entry which is preliminary data.</text>
</comment>
<dbReference type="CDD" id="cd03216">
    <property type="entry name" value="ABC_Carb_Monos_I"/>
    <property type="match status" value="1"/>
</dbReference>
<feature type="transmembrane region" description="Helical" evidence="12">
    <location>
        <begin position="982"/>
        <end position="1011"/>
    </location>
</feature>
<dbReference type="InterPro" id="IPR017871">
    <property type="entry name" value="ABC_transporter-like_CS"/>
</dbReference>
<proteinExistence type="inferred from homology"/>
<dbReference type="Gene3D" id="3.30.360.10">
    <property type="entry name" value="Dihydrodipicolinate Reductase, domain 2"/>
    <property type="match status" value="1"/>
</dbReference>
<keyword evidence="8 16" id="KW-0067">ATP-binding</keyword>
<dbReference type="CDD" id="cd06579">
    <property type="entry name" value="TM_PBP1_transp_AraH_like"/>
    <property type="match status" value="1"/>
</dbReference>
<keyword evidence="10 12" id="KW-0472">Membrane</keyword>
<dbReference type="OrthoDB" id="422266at2759"/>
<feature type="transmembrane region" description="Helical" evidence="12">
    <location>
        <begin position="1039"/>
        <end position="1058"/>
    </location>
</feature>
<dbReference type="GO" id="GO:0005886">
    <property type="term" value="C:plasma membrane"/>
    <property type="evidence" value="ECO:0007669"/>
    <property type="project" value="UniProtKB-SubCell"/>
</dbReference>
<evidence type="ECO:0000313" key="16">
    <source>
        <dbReference type="EMBL" id="CAL4759396.1"/>
    </source>
</evidence>
<comment type="similarity">
    <text evidence="2">Belongs to the Gfo/Idh/MocA family.</text>
</comment>
<evidence type="ECO:0000256" key="8">
    <source>
        <dbReference type="ARBA" id="ARBA00022840"/>
    </source>
</evidence>
<dbReference type="PANTHER" id="PTHR43790">
    <property type="entry name" value="CARBOHYDRATE TRANSPORT ATP-BINDING PROTEIN MG119-RELATED"/>
    <property type="match status" value="1"/>
</dbReference>
<feature type="transmembrane region" description="Helical" evidence="12">
    <location>
        <begin position="1079"/>
        <end position="1109"/>
    </location>
</feature>
<reference evidence="14" key="1">
    <citation type="submission" date="2022-10" db="EMBL/GenBank/DDBJ databases">
        <authorList>
            <person name="Chen Y."/>
            <person name="Dougan E. K."/>
            <person name="Chan C."/>
            <person name="Rhodes N."/>
            <person name="Thang M."/>
        </authorList>
    </citation>
    <scope>NUCLEOTIDE SEQUENCE</scope>
</reference>
<gene>
    <name evidence="14" type="ORF">C1SCF055_LOCUS674</name>
</gene>